<name>A0A561C3X2_9BURK</name>
<evidence type="ECO:0000259" key="9">
    <source>
        <dbReference type="Pfam" id="PF13847"/>
    </source>
</evidence>
<evidence type="ECO:0000256" key="4">
    <source>
        <dbReference type="ARBA" id="ARBA00034521"/>
    </source>
</evidence>
<evidence type="ECO:0000313" key="11">
    <source>
        <dbReference type="Proteomes" id="UP000319722"/>
    </source>
</evidence>
<gene>
    <name evidence="10" type="ORF">FB547_105209</name>
</gene>
<dbReference type="AlphaFoldDB" id="A0A561C3X2"/>
<dbReference type="Pfam" id="PF13847">
    <property type="entry name" value="Methyltransf_31"/>
    <property type="match status" value="1"/>
</dbReference>
<dbReference type="InterPro" id="IPR029063">
    <property type="entry name" value="SAM-dependent_MTases_sf"/>
</dbReference>
<keyword evidence="10" id="KW-0489">Methyltransferase</keyword>
<dbReference type="InterPro" id="IPR025714">
    <property type="entry name" value="Methyltranfer_dom"/>
</dbReference>
<evidence type="ECO:0000256" key="7">
    <source>
        <dbReference type="ARBA" id="ARBA00047943"/>
    </source>
</evidence>
<dbReference type="EC" id="2.1.1.137" evidence="4"/>
<evidence type="ECO:0000256" key="3">
    <source>
        <dbReference type="ARBA" id="ARBA00034487"/>
    </source>
</evidence>
<evidence type="ECO:0000256" key="1">
    <source>
        <dbReference type="ARBA" id="ARBA00022679"/>
    </source>
</evidence>
<dbReference type="GO" id="GO:0032259">
    <property type="term" value="P:methylation"/>
    <property type="evidence" value="ECO:0007669"/>
    <property type="project" value="UniProtKB-KW"/>
</dbReference>
<dbReference type="CDD" id="cd02440">
    <property type="entry name" value="AdoMet_MTases"/>
    <property type="match status" value="1"/>
</dbReference>
<comment type="caution">
    <text evidence="10">The sequence shown here is derived from an EMBL/GenBank/DDBJ whole genome shotgun (WGS) entry which is preliminary data.</text>
</comment>
<feature type="domain" description="Methyltransferase" evidence="9">
    <location>
        <begin position="73"/>
        <end position="218"/>
    </location>
</feature>
<reference evidence="10 11" key="1">
    <citation type="submission" date="2019-06" db="EMBL/GenBank/DDBJ databases">
        <title>Sorghum-associated microbial communities from plants grown in Nebraska, USA.</title>
        <authorList>
            <person name="Schachtman D."/>
        </authorList>
    </citation>
    <scope>NUCLEOTIDE SEQUENCE [LARGE SCALE GENOMIC DNA]</scope>
    <source>
        <strain evidence="10 11">T529</strain>
    </source>
</reference>
<protein>
    <recommendedName>
        <fullName evidence="5">Arsenite methyltransferase</fullName>
        <ecNumber evidence="4">2.1.1.137</ecNumber>
    </recommendedName>
</protein>
<sequence length="256" mass="28020">MSAPVDRAELEGKVQAMYREVADNPHGEFHFEMGRALAERLGYRPRDLDRIPAEAIQSFAGVGYYFHLLGDMEGARVLDLGSGSGMDTFIASLITGPTGTVVGLDMTDSQRAKAESLRQRDGFRNVTYVKGYIDAAPFEDGSFDVVISNGVINLAVDKPQVFREIARLLRPGGRLAIADIVTEVLLPESISCNTTLWAACIGGAWQIGRYRQAIEDAGLRIAEEQVNDRYRFLSDNAQGATKKFGVRSVSIRADKA</sequence>
<organism evidence="10 11">
    <name type="scientific">Variovorax beijingensis</name>
    <dbReference type="NCBI Taxonomy" id="2496117"/>
    <lineage>
        <taxon>Bacteria</taxon>
        <taxon>Pseudomonadati</taxon>
        <taxon>Pseudomonadota</taxon>
        <taxon>Betaproteobacteria</taxon>
        <taxon>Burkholderiales</taxon>
        <taxon>Comamonadaceae</taxon>
        <taxon>Variovorax</taxon>
    </lineage>
</organism>
<dbReference type="Gene3D" id="3.40.50.150">
    <property type="entry name" value="Vaccinia Virus protein VP39"/>
    <property type="match status" value="1"/>
</dbReference>
<accession>A0A561C3X2</accession>
<dbReference type="GO" id="GO:0030791">
    <property type="term" value="F:arsenite methyltransferase activity"/>
    <property type="evidence" value="ECO:0007669"/>
    <property type="project" value="UniProtKB-EC"/>
</dbReference>
<dbReference type="PANTHER" id="PTHR43675:SF8">
    <property type="entry name" value="ARSENITE METHYLTRANSFERASE"/>
    <property type="match status" value="1"/>
</dbReference>
<proteinExistence type="inferred from homology"/>
<dbReference type="Proteomes" id="UP000319722">
    <property type="component" value="Unassembled WGS sequence"/>
</dbReference>
<dbReference type="PANTHER" id="PTHR43675">
    <property type="entry name" value="ARSENITE METHYLTRANSFERASE"/>
    <property type="match status" value="1"/>
</dbReference>
<evidence type="ECO:0000256" key="5">
    <source>
        <dbReference type="ARBA" id="ARBA00034545"/>
    </source>
</evidence>
<comment type="catalytic activity">
    <reaction evidence="8">
        <text>arsenic triglutathione + 3 [thioredoxin]-dithiol + 3 S-adenosyl-L-methionine = trimethylarsine + 3 [thioredoxin]-disulfide + 3 glutathione + 3 S-adenosyl-L-homocysteine + 3 H(+)</text>
        <dbReference type="Rhea" id="RHEA:69432"/>
        <dbReference type="Rhea" id="RHEA-COMP:10698"/>
        <dbReference type="Rhea" id="RHEA-COMP:10700"/>
        <dbReference type="ChEBI" id="CHEBI:15378"/>
        <dbReference type="ChEBI" id="CHEBI:27130"/>
        <dbReference type="ChEBI" id="CHEBI:29950"/>
        <dbReference type="ChEBI" id="CHEBI:50058"/>
        <dbReference type="ChEBI" id="CHEBI:57856"/>
        <dbReference type="ChEBI" id="CHEBI:57925"/>
        <dbReference type="ChEBI" id="CHEBI:59789"/>
        <dbReference type="ChEBI" id="CHEBI:183640"/>
        <dbReference type="EC" id="2.1.1.137"/>
    </reaction>
</comment>
<evidence type="ECO:0000256" key="2">
    <source>
        <dbReference type="ARBA" id="ARBA00022691"/>
    </source>
</evidence>
<comment type="catalytic activity">
    <reaction evidence="6">
        <text>arsenic triglutathione + [thioredoxin]-dithiol + S-adenosyl-L-methionine + 2 H2O = methylarsonous acid + [thioredoxin]-disulfide + 3 glutathione + S-adenosyl-L-homocysteine + H(+)</text>
        <dbReference type="Rhea" id="RHEA:69460"/>
        <dbReference type="Rhea" id="RHEA-COMP:10698"/>
        <dbReference type="Rhea" id="RHEA-COMP:10700"/>
        <dbReference type="ChEBI" id="CHEBI:15377"/>
        <dbReference type="ChEBI" id="CHEBI:15378"/>
        <dbReference type="ChEBI" id="CHEBI:17826"/>
        <dbReference type="ChEBI" id="CHEBI:29950"/>
        <dbReference type="ChEBI" id="CHEBI:50058"/>
        <dbReference type="ChEBI" id="CHEBI:57856"/>
        <dbReference type="ChEBI" id="CHEBI:57925"/>
        <dbReference type="ChEBI" id="CHEBI:59789"/>
        <dbReference type="ChEBI" id="CHEBI:183640"/>
        <dbReference type="EC" id="2.1.1.137"/>
    </reaction>
</comment>
<dbReference type="RefSeq" id="WP_145744245.1">
    <property type="nucleotide sequence ID" value="NZ_VIVL01000005.1"/>
</dbReference>
<dbReference type="InterPro" id="IPR026669">
    <property type="entry name" value="Arsenite_MeTrfase-like"/>
</dbReference>
<comment type="similarity">
    <text evidence="3">Belongs to the methyltransferase superfamily. Arsenite methyltransferase family.</text>
</comment>
<dbReference type="EMBL" id="VIVL01000005">
    <property type="protein sequence ID" value="TWD85697.1"/>
    <property type="molecule type" value="Genomic_DNA"/>
</dbReference>
<evidence type="ECO:0000256" key="6">
    <source>
        <dbReference type="ARBA" id="ARBA00047941"/>
    </source>
</evidence>
<evidence type="ECO:0000256" key="8">
    <source>
        <dbReference type="ARBA" id="ARBA00048428"/>
    </source>
</evidence>
<keyword evidence="2" id="KW-0949">S-adenosyl-L-methionine</keyword>
<evidence type="ECO:0000313" key="10">
    <source>
        <dbReference type="EMBL" id="TWD85697.1"/>
    </source>
</evidence>
<keyword evidence="1 10" id="KW-0808">Transferase</keyword>
<dbReference type="SUPFAM" id="SSF53335">
    <property type="entry name" value="S-adenosyl-L-methionine-dependent methyltransferases"/>
    <property type="match status" value="1"/>
</dbReference>
<comment type="catalytic activity">
    <reaction evidence="7">
        <text>arsenic triglutathione + 2 [thioredoxin]-dithiol + 2 S-adenosyl-L-methionine + H2O = dimethylarsinous acid + 2 [thioredoxin]-disulfide + 3 glutathione + 2 S-adenosyl-L-homocysteine + 2 H(+)</text>
        <dbReference type="Rhea" id="RHEA:69464"/>
        <dbReference type="Rhea" id="RHEA-COMP:10698"/>
        <dbReference type="Rhea" id="RHEA-COMP:10700"/>
        <dbReference type="ChEBI" id="CHEBI:15377"/>
        <dbReference type="ChEBI" id="CHEBI:15378"/>
        <dbReference type="ChEBI" id="CHEBI:23808"/>
        <dbReference type="ChEBI" id="CHEBI:29950"/>
        <dbReference type="ChEBI" id="CHEBI:50058"/>
        <dbReference type="ChEBI" id="CHEBI:57856"/>
        <dbReference type="ChEBI" id="CHEBI:57925"/>
        <dbReference type="ChEBI" id="CHEBI:59789"/>
        <dbReference type="ChEBI" id="CHEBI:183640"/>
        <dbReference type="EC" id="2.1.1.137"/>
    </reaction>
</comment>
<dbReference type="OrthoDB" id="9772751at2"/>